<dbReference type="AlphaFoldDB" id="A0AA88CK55"/>
<dbReference type="Proteomes" id="UP001187192">
    <property type="component" value="Unassembled WGS sequence"/>
</dbReference>
<organism evidence="1 2">
    <name type="scientific">Ficus carica</name>
    <name type="common">Common fig</name>
    <dbReference type="NCBI Taxonomy" id="3494"/>
    <lineage>
        <taxon>Eukaryota</taxon>
        <taxon>Viridiplantae</taxon>
        <taxon>Streptophyta</taxon>
        <taxon>Embryophyta</taxon>
        <taxon>Tracheophyta</taxon>
        <taxon>Spermatophyta</taxon>
        <taxon>Magnoliopsida</taxon>
        <taxon>eudicotyledons</taxon>
        <taxon>Gunneridae</taxon>
        <taxon>Pentapetalae</taxon>
        <taxon>rosids</taxon>
        <taxon>fabids</taxon>
        <taxon>Rosales</taxon>
        <taxon>Moraceae</taxon>
        <taxon>Ficeae</taxon>
        <taxon>Ficus</taxon>
    </lineage>
</organism>
<dbReference type="EMBL" id="BTGU01005197">
    <property type="protein sequence ID" value="GMN20725.1"/>
    <property type="molecule type" value="Genomic_DNA"/>
</dbReference>
<reference evidence="1" key="1">
    <citation type="submission" date="2023-07" db="EMBL/GenBank/DDBJ databases">
        <title>draft genome sequence of fig (Ficus carica).</title>
        <authorList>
            <person name="Takahashi T."/>
            <person name="Nishimura K."/>
        </authorList>
    </citation>
    <scope>NUCLEOTIDE SEQUENCE</scope>
</reference>
<evidence type="ECO:0000313" key="2">
    <source>
        <dbReference type="Proteomes" id="UP001187192"/>
    </source>
</evidence>
<proteinExistence type="predicted"/>
<evidence type="ECO:0000313" key="1">
    <source>
        <dbReference type="EMBL" id="GMN20725.1"/>
    </source>
</evidence>
<sequence length="112" mass="12579">MRLQQPRFEQKSEPDRAQVPCTASSLSDIADKVNHLLAISDTRWWSLAGQTVKQGISRYVKKELSELRARVTRLEGSLSAEKACVAKLEILLLAGHQPRKLSAEKLLRPSRS</sequence>
<comment type="caution">
    <text evidence="1">The sequence shown here is derived from an EMBL/GenBank/DDBJ whole genome shotgun (WGS) entry which is preliminary data.</text>
</comment>
<name>A0AA88CK55_FICCA</name>
<keyword evidence="2" id="KW-1185">Reference proteome</keyword>
<protein>
    <submittedName>
        <fullName evidence="1">Uncharacterized protein</fullName>
    </submittedName>
</protein>
<gene>
    <name evidence="1" type="ORF">TIFTF001_047157</name>
</gene>
<accession>A0AA88CK55</accession>